<accession>A0A444ZPL3</accession>
<feature type="domain" description="Casparian strip membrane protein" evidence="9">
    <location>
        <begin position="326"/>
        <end position="390"/>
    </location>
</feature>
<name>A0A444ZPL3_ARAHY</name>
<evidence type="ECO:0000256" key="8">
    <source>
        <dbReference type="RuleBase" id="RU361233"/>
    </source>
</evidence>
<dbReference type="STRING" id="3818.A0A444ZPL3"/>
<gene>
    <name evidence="10" type="ORF">Ahy_B04g073079</name>
</gene>
<dbReference type="PANTHER" id="PTHR36488:SF8">
    <property type="entry name" value="CASP-LIKE PROTEIN 1U1"/>
    <property type="match status" value="1"/>
</dbReference>
<feature type="domain" description="Casparian strip membrane protein" evidence="9">
    <location>
        <begin position="39"/>
        <end position="138"/>
    </location>
</feature>
<evidence type="ECO:0000259" key="9">
    <source>
        <dbReference type="Pfam" id="PF04535"/>
    </source>
</evidence>
<feature type="transmembrane region" description="Helical" evidence="8">
    <location>
        <begin position="84"/>
        <end position="103"/>
    </location>
</feature>
<evidence type="ECO:0000256" key="5">
    <source>
        <dbReference type="ARBA" id="ARBA00022692"/>
    </source>
</evidence>
<evidence type="ECO:0000313" key="11">
    <source>
        <dbReference type="Proteomes" id="UP000289738"/>
    </source>
</evidence>
<evidence type="ECO:0000256" key="3">
    <source>
        <dbReference type="ARBA" id="ARBA00011489"/>
    </source>
</evidence>
<feature type="domain" description="Casparian strip membrane protein" evidence="9">
    <location>
        <begin position="203"/>
        <end position="321"/>
    </location>
</feature>
<keyword evidence="7 8" id="KW-0472">Membrane</keyword>
<keyword evidence="5 8" id="KW-0812">Transmembrane</keyword>
<comment type="caution">
    <text evidence="8">Lacks conserved residue(s) required for the propagation of feature annotation.</text>
</comment>
<dbReference type="AlphaFoldDB" id="A0A444ZPL3"/>
<dbReference type="GO" id="GO:0005886">
    <property type="term" value="C:plasma membrane"/>
    <property type="evidence" value="ECO:0007669"/>
    <property type="project" value="UniProtKB-SubCell"/>
</dbReference>
<evidence type="ECO:0000256" key="4">
    <source>
        <dbReference type="ARBA" id="ARBA00022475"/>
    </source>
</evidence>
<reference evidence="10 11" key="1">
    <citation type="submission" date="2019-01" db="EMBL/GenBank/DDBJ databases">
        <title>Sequencing of cultivated peanut Arachis hypogaea provides insights into genome evolution and oil improvement.</title>
        <authorList>
            <person name="Chen X."/>
        </authorList>
    </citation>
    <scope>NUCLEOTIDE SEQUENCE [LARGE SCALE GENOMIC DNA]</scope>
    <source>
        <strain evidence="11">cv. Fuhuasheng</strain>
        <tissue evidence="10">Leaves</tissue>
    </source>
</reference>
<evidence type="ECO:0000256" key="7">
    <source>
        <dbReference type="ARBA" id="ARBA00023136"/>
    </source>
</evidence>
<feature type="transmembrane region" description="Helical" evidence="8">
    <location>
        <begin position="43"/>
        <end position="63"/>
    </location>
</feature>
<dbReference type="InterPro" id="IPR006459">
    <property type="entry name" value="CASP/CASPL"/>
</dbReference>
<feature type="transmembrane region" description="Helical" evidence="8">
    <location>
        <begin position="250"/>
        <end position="281"/>
    </location>
</feature>
<sequence length="390" mass="42999">MRNCKRNKMKSKKMSYLVVGVSPGTAPVYHSTNLKLLDKRIKIAELVLRFMILGLGVVAAILIGTDSQVKVFFSFEKEAKFTDVKALVFWVVANGLAAGYSLIQGLHCVVSLVRGSVLFNKPLAWAIFSVDQITSYFFLLSYTLWLKHKIIKILASTSCFFLKHFVAMLINITYFFINSCKDKIKNPGIAPVYHSTNLKLLDRKIKIAELVLRFMILSLGVISAILIGTDSQVKVLFSLEKEAKFTDAKALVFLIVANGFVAGYSLIQGLHCVVSLVRGSVLFNKPLAWAIFSADQCLGKMSYLGVGVSPGIALVYHSTNLKLLDKRIKIAELVLRFMILGLGVVSAVLIGTDSQVKVFFSFEKEAKFTDVMALVFLVVANGLAAGYSLI</sequence>
<feature type="transmembrane region" description="Helical" evidence="8">
    <location>
        <begin position="333"/>
        <end position="351"/>
    </location>
</feature>
<dbReference type="Pfam" id="PF04535">
    <property type="entry name" value="CASP_dom"/>
    <property type="match status" value="3"/>
</dbReference>
<keyword evidence="6 8" id="KW-1133">Transmembrane helix</keyword>
<dbReference type="PANTHER" id="PTHR36488">
    <property type="entry name" value="CASP-LIKE PROTEIN 1U1"/>
    <property type="match status" value="1"/>
</dbReference>
<comment type="subunit">
    <text evidence="3 8">Homodimer and heterodimers.</text>
</comment>
<evidence type="ECO:0000256" key="2">
    <source>
        <dbReference type="ARBA" id="ARBA00007651"/>
    </source>
</evidence>
<feature type="transmembrane region" description="Helical" evidence="8">
    <location>
        <begin position="123"/>
        <end position="146"/>
    </location>
</feature>
<organism evidence="10 11">
    <name type="scientific">Arachis hypogaea</name>
    <name type="common">Peanut</name>
    <dbReference type="NCBI Taxonomy" id="3818"/>
    <lineage>
        <taxon>Eukaryota</taxon>
        <taxon>Viridiplantae</taxon>
        <taxon>Streptophyta</taxon>
        <taxon>Embryophyta</taxon>
        <taxon>Tracheophyta</taxon>
        <taxon>Spermatophyta</taxon>
        <taxon>Magnoliopsida</taxon>
        <taxon>eudicotyledons</taxon>
        <taxon>Gunneridae</taxon>
        <taxon>Pentapetalae</taxon>
        <taxon>rosids</taxon>
        <taxon>fabids</taxon>
        <taxon>Fabales</taxon>
        <taxon>Fabaceae</taxon>
        <taxon>Papilionoideae</taxon>
        <taxon>50 kb inversion clade</taxon>
        <taxon>dalbergioids sensu lato</taxon>
        <taxon>Dalbergieae</taxon>
        <taxon>Pterocarpus clade</taxon>
        <taxon>Arachis</taxon>
    </lineage>
</organism>
<evidence type="ECO:0000256" key="6">
    <source>
        <dbReference type="ARBA" id="ARBA00022989"/>
    </source>
</evidence>
<comment type="similarity">
    <text evidence="2 8">Belongs to the Casparian strip membrane proteins (CASP) family.</text>
</comment>
<comment type="subcellular location">
    <subcellularLocation>
        <location evidence="1 8">Cell membrane</location>
        <topology evidence="1 8">Multi-pass membrane protein</topology>
    </subcellularLocation>
</comment>
<proteinExistence type="inferred from homology"/>
<dbReference type="EMBL" id="SDMP01000014">
    <property type="protein sequence ID" value="RYR16141.1"/>
    <property type="molecule type" value="Genomic_DNA"/>
</dbReference>
<dbReference type="Proteomes" id="UP000289738">
    <property type="component" value="Chromosome B04"/>
</dbReference>
<comment type="caution">
    <text evidence="10">The sequence shown here is derived from an EMBL/GenBank/DDBJ whole genome shotgun (WGS) entry which is preliminary data.</text>
</comment>
<dbReference type="InterPro" id="IPR006702">
    <property type="entry name" value="CASP_dom"/>
</dbReference>
<keyword evidence="4 8" id="KW-1003">Cell membrane</keyword>
<protein>
    <recommendedName>
        <fullName evidence="8">CASP-like protein</fullName>
    </recommendedName>
</protein>
<feature type="transmembrane region" description="Helical" evidence="8">
    <location>
        <begin position="153"/>
        <end position="177"/>
    </location>
</feature>
<dbReference type="InterPro" id="IPR044173">
    <property type="entry name" value="CASPL"/>
</dbReference>
<dbReference type="NCBIfam" id="TIGR01569">
    <property type="entry name" value="A_tha_TIGR01569"/>
    <property type="match status" value="3"/>
</dbReference>
<feature type="transmembrane region" description="Helical" evidence="8">
    <location>
        <begin position="371"/>
        <end position="389"/>
    </location>
</feature>
<evidence type="ECO:0000256" key="1">
    <source>
        <dbReference type="ARBA" id="ARBA00004651"/>
    </source>
</evidence>
<feature type="transmembrane region" description="Helical" evidence="8">
    <location>
        <begin position="210"/>
        <end position="229"/>
    </location>
</feature>
<keyword evidence="11" id="KW-1185">Reference proteome</keyword>
<evidence type="ECO:0000313" key="10">
    <source>
        <dbReference type="EMBL" id="RYR16141.1"/>
    </source>
</evidence>